<dbReference type="OrthoDB" id="9815928at2"/>
<dbReference type="Proteomes" id="UP000198949">
    <property type="component" value="Unassembled WGS sequence"/>
</dbReference>
<dbReference type="PROSITE" id="PS51318">
    <property type="entry name" value="TAT"/>
    <property type="match status" value="1"/>
</dbReference>
<accession>A0A1G7DPE9</accession>
<reference evidence="2" key="1">
    <citation type="submission" date="2016-10" db="EMBL/GenBank/DDBJ databases">
        <authorList>
            <person name="Varghese N."/>
            <person name="Submissions S."/>
        </authorList>
    </citation>
    <scope>NUCLEOTIDE SEQUENCE [LARGE SCALE GENOMIC DNA]</scope>
    <source>
        <strain evidence="2">CGMCC 4.3516</strain>
    </source>
</reference>
<name>A0A1G7DPE9_9ACTN</name>
<dbReference type="InterPro" id="IPR038765">
    <property type="entry name" value="Papain-like_cys_pep_sf"/>
</dbReference>
<evidence type="ECO:0000313" key="1">
    <source>
        <dbReference type="EMBL" id="SDE53372.1"/>
    </source>
</evidence>
<dbReference type="STRING" id="58114.SAMN05216270_12716"/>
<keyword evidence="2" id="KW-1185">Reference proteome</keyword>
<dbReference type="Gene3D" id="3.90.1720.10">
    <property type="entry name" value="endopeptidase domain like (from Nostoc punctiforme)"/>
    <property type="match status" value="1"/>
</dbReference>
<gene>
    <name evidence="1" type="ORF">SAMN05216270_12716</name>
</gene>
<evidence type="ECO:0000313" key="2">
    <source>
        <dbReference type="Proteomes" id="UP000198949"/>
    </source>
</evidence>
<protein>
    <recommendedName>
        <fullName evidence="3">NlpC/P60 family protein</fullName>
    </recommendedName>
</protein>
<dbReference type="RefSeq" id="WP_091040619.1">
    <property type="nucleotide sequence ID" value="NZ_FNAD01000027.1"/>
</dbReference>
<proteinExistence type="predicted"/>
<evidence type="ECO:0008006" key="3">
    <source>
        <dbReference type="Google" id="ProtNLM"/>
    </source>
</evidence>
<dbReference type="EMBL" id="FNAD01000027">
    <property type="protein sequence ID" value="SDE53372.1"/>
    <property type="molecule type" value="Genomic_DNA"/>
</dbReference>
<dbReference type="InterPro" id="IPR006311">
    <property type="entry name" value="TAT_signal"/>
</dbReference>
<organism evidence="1 2">
    <name type="scientific">Glycomyces harbinensis</name>
    <dbReference type="NCBI Taxonomy" id="58114"/>
    <lineage>
        <taxon>Bacteria</taxon>
        <taxon>Bacillati</taxon>
        <taxon>Actinomycetota</taxon>
        <taxon>Actinomycetes</taxon>
        <taxon>Glycomycetales</taxon>
        <taxon>Glycomycetaceae</taxon>
        <taxon>Glycomyces</taxon>
    </lineage>
</organism>
<dbReference type="AlphaFoldDB" id="A0A1G7DPE9"/>
<sequence>MLHSIVGRPVRRRRIGAGGTGGITGQTLTKEHFMTDTEQPNLSRRRMLTAALLVPAAAAGGSLVIADSADAAPGGQIKVKRSQVIKRAKYWYDRDVPYSQSRFYRDLEGSHKYRTDCSGFVSQCWHTYLGSNGGYSTSTIPSIAKKIKWSDLKAGDVMNRAGVHCMLFDSWSITSGMLWMYDLADPQDNMRHKKISANSLQSQNYVPRRYGNIVSG</sequence>
<dbReference type="SUPFAM" id="SSF54001">
    <property type="entry name" value="Cysteine proteinases"/>
    <property type="match status" value="1"/>
</dbReference>